<dbReference type="FunFam" id="3.30.160.60:FF:002287">
    <property type="entry name" value="Uncharacterized protein"/>
    <property type="match status" value="1"/>
</dbReference>
<dbReference type="SUPFAM" id="SSF57667">
    <property type="entry name" value="beta-beta-alpha zinc fingers"/>
    <property type="match status" value="3"/>
</dbReference>
<organism evidence="9">
    <name type="scientific">Hirondellea gigas</name>
    <dbReference type="NCBI Taxonomy" id="1518452"/>
    <lineage>
        <taxon>Eukaryota</taxon>
        <taxon>Metazoa</taxon>
        <taxon>Ecdysozoa</taxon>
        <taxon>Arthropoda</taxon>
        <taxon>Crustacea</taxon>
        <taxon>Multicrustacea</taxon>
        <taxon>Malacostraca</taxon>
        <taxon>Eumalacostraca</taxon>
        <taxon>Peracarida</taxon>
        <taxon>Amphipoda</taxon>
        <taxon>Amphilochidea</taxon>
        <taxon>Lysianassida</taxon>
        <taxon>Lysianassidira</taxon>
        <taxon>Lysianassoidea</taxon>
        <taxon>Lysianassidae</taxon>
        <taxon>Hirondellea</taxon>
    </lineage>
</organism>
<dbReference type="EMBL" id="IACT01005982">
    <property type="protein sequence ID" value="LAC25124.1"/>
    <property type="molecule type" value="mRNA"/>
</dbReference>
<protein>
    <submittedName>
        <fullName evidence="9">Zinc finger protein 525-like</fullName>
    </submittedName>
</protein>
<feature type="domain" description="C2H2-type" evidence="8">
    <location>
        <begin position="101"/>
        <end position="128"/>
    </location>
</feature>
<dbReference type="InterPro" id="IPR013087">
    <property type="entry name" value="Znf_C2H2_type"/>
</dbReference>
<keyword evidence="5" id="KW-0539">Nucleus</keyword>
<dbReference type="PANTHER" id="PTHR23235">
    <property type="entry name" value="KRUEPPEL-LIKE TRANSCRIPTION FACTOR"/>
    <property type="match status" value="1"/>
</dbReference>
<evidence type="ECO:0000256" key="2">
    <source>
        <dbReference type="ARBA" id="ARBA00022737"/>
    </source>
</evidence>
<feature type="compositionally biased region" description="Polar residues" evidence="7">
    <location>
        <begin position="70"/>
        <end position="83"/>
    </location>
</feature>
<feature type="region of interest" description="Disordered" evidence="7">
    <location>
        <begin position="70"/>
        <end position="95"/>
    </location>
</feature>
<dbReference type="GO" id="GO:0000978">
    <property type="term" value="F:RNA polymerase II cis-regulatory region sequence-specific DNA binding"/>
    <property type="evidence" value="ECO:0007669"/>
    <property type="project" value="TreeGrafter"/>
</dbReference>
<dbReference type="GO" id="GO:0008270">
    <property type="term" value="F:zinc ion binding"/>
    <property type="evidence" value="ECO:0007669"/>
    <property type="project" value="UniProtKB-KW"/>
</dbReference>
<reference evidence="9" key="1">
    <citation type="submission" date="2017-11" db="EMBL/GenBank/DDBJ databases">
        <title>The sensing device of the deep-sea amphipod.</title>
        <authorList>
            <person name="Kobayashi H."/>
            <person name="Nagahama T."/>
            <person name="Arai W."/>
            <person name="Sasagawa Y."/>
            <person name="Umeda M."/>
            <person name="Hayashi T."/>
            <person name="Nikaido I."/>
            <person name="Watanabe H."/>
            <person name="Oguri K."/>
            <person name="Kitazato H."/>
            <person name="Fujioka K."/>
            <person name="Kido Y."/>
            <person name="Takami H."/>
        </authorList>
    </citation>
    <scope>NUCLEOTIDE SEQUENCE</scope>
    <source>
        <tissue evidence="9">Whole body</tissue>
    </source>
</reference>
<evidence type="ECO:0000256" key="3">
    <source>
        <dbReference type="ARBA" id="ARBA00022771"/>
    </source>
</evidence>
<keyword evidence="4" id="KW-0862">Zinc</keyword>
<feature type="domain" description="C2H2-type" evidence="8">
    <location>
        <begin position="185"/>
        <end position="212"/>
    </location>
</feature>
<proteinExistence type="evidence at transcript level"/>
<accession>A0A6A7G3S2</accession>
<dbReference type="Gene3D" id="3.30.160.60">
    <property type="entry name" value="Classic Zinc Finger"/>
    <property type="match status" value="5"/>
</dbReference>
<dbReference type="FunFam" id="3.30.160.60:FF:001839">
    <property type="entry name" value="Uncharacterized protein"/>
    <property type="match status" value="1"/>
</dbReference>
<dbReference type="Pfam" id="PF13909">
    <property type="entry name" value="zf-H2C2_5"/>
    <property type="match status" value="1"/>
</dbReference>
<evidence type="ECO:0000256" key="5">
    <source>
        <dbReference type="ARBA" id="ARBA00023242"/>
    </source>
</evidence>
<dbReference type="Pfam" id="PF00096">
    <property type="entry name" value="zf-C2H2"/>
    <property type="match status" value="3"/>
</dbReference>
<feature type="domain" description="C2H2-type" evidence="8">
    <location>
        <begin position="213"/>
        <end position="240"/>
    </location>
</feature>
<evidence type="ECO:0000256" key="1">
    <source>
        <dbReference type="ARBA" id="ARBA00022723"/>
    </source>
</evidence>
<dbReference type="SMART" id="SM00355">
    <property type="entry name" value="ZnF_C2H2"/>
    <property type="match status" value="5"/>
</dbReference>
<dbReference type="PROSITE" id="PS50157">
    <property type="entry name" value="ZINC_FINGER_C2H2_2"/>
    <property type="match status" value="5"/>
</dbReference>
<keyword evidence="3 6" id="KW-0863">Zinc-finger</keyword>
<dbReference type="InterPro" id="IPR036236">
    <property type="entry name" value="Znf_C2H2_sf"/>
</dbReference>
<keyword evidence="2" id="KW-0677">Repeat</keyword>
<name>A0A6A7G3S2_9CRUS</name>
<feature type="domain" description="C2H2-type" evidence="8">
    <location>
        <begin position="129"/>
        <end position="156"/>
    </location>
</feature>
<evidence type="ECO:0000256" key="7">
    <source>
        <dbReference type="SAM" id="MobiDB-lite"/>
    </source>
</evidence>
<evidence type="ECO:0000256" key="4">
    <source>
        <dbReference type="ARBA" id="ARBA00022833"/>
    </source>
</evidence>
<sequence>MSDIPATVSLNVQAVSSPFDEVYIKEEPIDDAEATTSPEQLSVFKREGSIDIKHESLTTDNANSIRSLAADSSVNDPPSTVFSGSGCKKPNSSGSSGRRILRCSECDYETNRKYSLIVHLRSHTGDKPFPCSNCNYRASDIGKIKRHMRTHTGEKPFKCDECNYKATQKGTLIDHMRIHTGEKPFQCGECNYKATQKSSLNIHMRTHAGEKPFECSECNYKAAHKRSLTTHMRTHAGDSPFQCNF</sequence>
<dbReference type="GO" id="GO:0000981">
    <property type="term" value="F:DNA-binding transcription factor activity, RNA polymerase II-specific"/>
    <property type="evidence" value="ECO:0007669"/>
    <property type="project" value="TreeGrafter"/>
</dbReference>
<keyword evidence="1" id="KW-0479">Metal-binding</keyword>
<dbReference type="PANTHER" id="PTHR23235:SF142">
    <property type="entry name" value="ZINC FINGER PROTEIN 384"/>
    <property type="match status" value="1"/>
</dbReference>
<evidence type="ECO:0000256" key="6">
    <source>
        <dbReference type="PROSITE-ProRule" id="PRU00042"/>
    </source>
</evidence>
<evidence type="ECO:0000313" key="9">
    <source>
        <dbReference type="EMBL" id="LAC25124.1"/>
    </source>
</evidence>
<dbReference type="FunFam" id="3.30.160.60:FF:000630">
    <property type="entry name" value="Zinc finger protein 180"/>
    <property type="match status" value="1"/>
</dbReference>
<dbReference type="FunFam" id="3.30.160.60:FF:001249">
    <property type="entry name" value="CTCF"/>
    <property type="match status" value="1"/>
</dbReference>
<feature type="domain" description="C2H2-type" evidence="8">
    <location>
        <begin position="157"/>
        <end position="184"/>
    </location>
</feature>
<dbReference type="AlphaFoldDB" id="A0A6A7G3S2"/>
<evidence type="ECO:0000259" key="8">
    <source>
        <dbReference type="PROSITE" id="PS50157"/>
    </source>
</evidence>